<sequence>DEMKKKWTSPIYSFFSDIKIGQEDDGRRYHFFKCAAVKCKGVKRTYENADGTRASDAGSTGNLKKHALLCFGENVVEAAIKGEGVKNPDGSIFAAFARAGQRPVNASHRAHTNPEARTRAPHLVNDRGFRELMLAGRPNLDLPNGRRVSRDIQASFNKCKETTDKLLQDYPGMLSYATDAWTSPNHRAFVAWTVHLQHEGTPLCFLLDIIEVPESHTGAALARAFDQMLRSHGLSRTVCLSSLPNVALNGSL</sequence>
<dbReference type="EMBL" id="JARIHO010000051">
    <property type="protein sequence ID" value="KAJ7321383.1"/>
    <property type="molecule type" value="Genomic_DNA"/>
</dbReference>
<evidence type="ECO:0000256" key="2">
    <source>
        <dbReference type="ARBA" id="ARBA00022723"/>
    </source>
</evidence>
<organism evidence="6 7">
    <name type="scientific">Mycena albidolilacea</name>
    <dbReference type="NCBI Taxonomy" id="1033008"/>
    <lineage>
        <taxon>Eukaryota</taxon>
        <taxon>Fungi</taxon>
        <taxon>Dikarya</taxon>
        <taxon>Basidiomycota</taxon>
        <taxon>Agaricomycotina</taxon>
        <taxon>Agaricomycetes</taxon>
        <taxon>Agaricomycetidae</taxon>
        <taxon>Agaricales</taxon>
        <taxon>Marasmiineae</taxon>
        <taxon>Mycenaceae</taxon>
        <taxon>Mycena</taxon>
    </lineage>
</organism>
<accession>A0AAD7EGF3</accession>
<keyword evidence="5" id="KW-0539">Nucleus</keyword>
<dbReference type="PANTHER" id="PTHR46481">
    <property type="entry name" value="ZINC FINGER BED DOMAIN-CONTAINING PROTEIN 4"/>
    <property type="match status" value="1"/>
</dbReference>
<comment type="caution">
    <text evidence="6">The sequence shown here is derived from an EMBL/GenBank/DDBJ whole genome shotgun (WGS) entry which is preliminary data.</text>
</comment>
<dbReference type="PANTHER" id="PTHR46481:SF10">
    <property type="entry name" value="ZINC FINGER BED DOMAIN-CONTAINING PROTEIN 39"/>
    <property type="match status" value="1"/>
</dbReference>
<evidence type="ECO:0000256" key="4">
    <source>
        <dbReference type="ARBA" id="ARBA00022833"/>
    </source>
</evidence>
<keyword evidence="3" id="KW-0863">Zinc-finger</keyword>
<evidence type="ECO:0000256" key="5">
    <source>
        <dbReference type="ARBA" id="ARBA00023242"/>
    </source>
</evidence>
<comment type="subcellular location">
    <subcellularLocation>
        <location evidence="1">Nucleus</location>
    </subcellularLocation>
</comment>
<dbReference type="GO" id="GO:0005634">
    <property type="term" value="C:nucleus"/>
    <property type="evidence" value="ECO:0007669"/>
    <property type="project" value="UniProtKB-SubCell"/>
</dbReference>
<protein>
    <submittedName>
        <fullName evidence="6">Uncharacterized protein</fullName>
    </submittedName>
</protein>
<evidence type="ECO:0000256" key="3">
    <source>
        <dbReference type="ARBA" id="ARBA00022771"/>
    </source>
</evidence>
<reference evidence="6" key="1">
    <citation type="submission" date="2023-03" db="EMBL/GenBank/DDBJ databases">
        <title>Massive genome expansion in bonnet fungi (Mycena s.s.) driven by repeated elements and novel gene families across ecological guilds.</title>
        <authorList>
            <consortium name="Lawrence Berkeley National Laboratory"/>
            <person name="Harder C.B."/>
            <person name="Miyauchi S."/>
            <person name="Viragh M."/>
            <person name="Kuo A."/>
            <person name="Thoen E."/>
            <person name="Andreopoulos B."/>
            <person name="Lu D."/>
            <person name="Skrede I."/>
            <person name="Drula E."/>
            <person name="Henrissat B."/>
            <person name="Morin E."/>
            <person name="Kohler A."/>
            <person name="Barry K."/>
            <person name="LaButti K."/>
            <person name="Morin E."/>
            <person name="Salamov A."/>
            <person name="Lipzen A."/>
            <person name="Mereny Z."/>
            <person name="Hegedus B."/>
            <person name="Baldrian P."/>
            <person name="Stursova M."/>
            <person name="Weitz H."/>
            <person name="Taylor A."/>
            <person name="Grigoriev I.V."/>
            <person name="Nagy L.G."/>
            <person name="Martin F."/>
            <person name="Kauserud H."/>
        </authorList>
    </citation>
    <scope>NUCLEOTIDE SEQUENCE</scope>
    <source>
        <strain evidence="6">CBHHK002</strain>
    </source>
</reference>
<dbReference type="GO" id="GO:0008270">
    <property type="term" value="F:zinc ion binding"/>
    <property type="evidence" value="ECO:0007669"/>
    <property type="project" value="UniProtKB-KW"/>
</dbReference>
<dbReference type="AlphaFoldDB" id="A0AAD7EGF3"/>
<name>A0AAD7EGF3_9AGAR</name>
<evidence type="ECO:0000313" key="6">
    <source>
        <dbReference type="EMBL" id="KAJ7321383.1"/>
    </source>
</evidence>
<keyword evidence="7" id="KW-1185">Reference proteome</keyword>
<dbReference type="Proteomes" id="UP001218218">
    <property type="component" value="Unassembled WGS sequence"/>
</dbReference>
<evidence type="ECO:0000256" key="1">
    <source>
        <dbReference type="ARBA" id="ARBA00004123"/>
    </source>
</evidence>
<keyword evidence="4" id="KW-0862">Zinc</keyword>
<proteinExistence type="predicted"/>
<dbReference type="InterPro" id="IPR052035">
    <property type="entry name" value="ZnF_BED_domain_contain"/>
</dbReference>
<evidence type="ECO:0000313" key="7">
    <source>
        <dbReference type="Proteomes" id="UP001218218"/>
    </source>
</evidence>
<keyword evidence="2" id="KW-0479">Metal-binding</keyword>
<gene>
    <name evidence="6" type="ORF">DFH08DRAFT_713092</name>
</gene>
<feature type="non-terminal residue" evidence="6">
    <location>
        <position position="252"/>
    </location>
</feature>